<dbReference type="PROSITE" id="PS50026">
    <property type="entry name" value="EGF_3"/>
    <property type="match status" value="3"/>
</dbReference>
<proteinExistence type="predicted"/>
<comment type="caution">
    <text evidence="6">The sequence shown here is derived from an EMBL/GenBank/DDBJ whole genome shotgun (WGS) entry which is preliminary data.</text>
</comment>
<evidence type="ECO:0000256" key="2">
    <source>
        <dbReference type="ARBA" id="ARBA00022737"/>
    </source>
</evidence>
<dbReference type="Gene3D" id="2.10.25.10">
    <property type="entry name" value="Laminin"/>
    <property type="match status" value="3"/>
</dbReference>
<name>A0ABP1SA99_9HEXA</name>
<evidence type="ECO:0000313" key="7">
    <source>
        <dbReference type="Proteomes" id="UP001642540"/>
    </source>
</evidence>
<dbReference type="SUPFAM" id="SSF57196">
    <property type="entry name" value="EGF/Laminin"/>
    <property type="match status" value="2"/>
</dbReference>
<feature type="domain" description="EGF-like" evidence="5">
    <location>
        <begin position="334"/>
        <end position="366"/>
    </location>
</feature>
<keyword evidence="7" id="KW-1185">Reference proteome</keyword>
<dbReference type="PROSITE" id="PS00022">
    <property type="entry name" value="EGF_1"/>
    <property type="match status" value="2"/>
</dbReference>
<gene>
    <name evidence="6" type="ORF">ODALV1_LOCUS31637</name>
</gene>
<dbReference type="InterPro" id="IPR051022">
    <property type="entry name" value="Notch_Cell-Fate_Det"/>
</dbReference>
<dbReference type="EMBL" id="CAXLJM020000189">
    <property type="protein sequence ID" value="CAL8149116.1"/>
    <property type="molecule type" value="Genomic_DNA"/>
</dbReference>
<organism evidence="6 7">
    <name type="scientific">Orchesella dallaii</name>
    <dbReference type="NCBI Taxonomy" id="48710"/>
    <lineage>
        <taxon>Eukaryota</taxon>
        <taxon>Metazoa</taxon>
        <taxon>Ecdysozoa</taxon>
        <taxon>Arthropoda</taxon>
        <taxon>Hexapoda</taxon>
        <taxon>Collembola</taxon>
        <taxon>Entomobryomorpha</taxon>
        <taxon>Entomobryoidea</taxon>
        <taxon>Orchesellidae</taxon>
        <taxon>Orchesellinae</taxon>
        <taxon>Orchesella</taxon>
    </lineage>
</organism>
<feature type="disulfide bond" evidence="4">
    <location>
        <begin position="399"/>
        <end position="408"/>
    </location>
</feature>
<evidence type="ECO:0000256" key="1">
    <source>
        <dbReference type="ARBA" id="ARBA00022536"/>
    </source>
</evidence>
<evidence type="ECO:0000313" key="6">
    <source>
        <dbReference type="EMBL" id="CAL8149116.1"/>
    </source>
</evidence>
<evidence type="ECO:0000256" key="3">
    <source>
        <dbReference type="ARBA" id="ARBA00023157"/>
    </source>
</evidence>
<dbReference type="CDD" id="cd00054">
    <property type="entry name" value="EGF_CA"/>
    <property type="match status" value="3"/>
</dbReference>
<protein>
    <recommendedName>
        <fullName evidence="5">EGF-like domain-containing protein</fullName>
    </recommendedName>
</protein>
<evidence type="ECO:0000259" key="5">
    <source>
        <dbReference type="PROSITE" id="PS50026"/>
    </source>
</evidence>
<dbReference type="PROSITE" id="PS01186">
    <property type="entry name" value="EGF_2"/>
    <property type="match status" value="1"/>
</dbReference>
<evidence type="ECO:0000256" key="4">
    <source>
        <dbReference type="PROSITE-ProRule" id="PRU00076"/>
    </source>
</evidence>
<reference evidence="6 7" key="1">
    <citation type="submission" date="2024-08" db="EMBL/GenBank/DDBJ databases">
        <authorList>
            <person name="Cucini C."/>
            <person name="Frati F."/>
        </authorList>
    </citation>
    <scope>NUCLEOTIDE SEQUENCE [LARGE SCALE GENOMIC DNA]</scope>
</reference>
<keyword evidence="1 4" id="KW-0245">EGF-like domain</keyword>
<keyword evidence="2" id="KW-0677">Repeat</keyword>
<dbReference type="Pfam" id="PF00008">
    <property type="entry name" value="EGF"/>
    <property type="match status" value="1"/>
</dbReference>
<dbReference type="Proteomes" id="UP001642540">
    <property type="component" value="Unassembled WGS sequence"/>
</dbReference>
<feature type="disulfide bond" evidence="4">
    <location>
        <begin position="302"/>
        <end position="311"/>
    </location>
</feature>
<dbReference type="InterPro" id="IPR000742">
    <property type="entry name" value="EGF"/>
</dbReference>
<dbReference type="SMART" id="SM00181">
    <property type="entry name" value="EGF"/>
    <property type="match status" value="3"/>
</dbReference>
<feature type="domain" description="EGF-like" evidence="5">
    <location>
        <begin position="367"/>
        <end position="409"/>
    </location>
</feature>
<feature type="domain" description="EGF-like" evidence="5">
    <location>
        <begin position="274"/>
        <end position="312"/>
    </location>
</feature>
<dbReference type="PANTHER" id="PTHR24049">
    <property type="entry name" value="CRUMBS FAMILY MEMBER"/>
    <property type="match status" value="1"/>
</dbReference>
<keyword evidence="3 4" id="KW-1015">Disulfide bond</keyword>
<comment type="caution">
    <text evidence="4">Lacks conserved residue(s) required for the propagation of feature annotation.</text>
</comment>
<accession>A0ABP1SA99</accession>
<sequence length="488" mass="54547">MERRFLTGDNQGVLQLQMVVAYGRNRPTIINTLAVEEQHKLLSAREHTLIRVPLHSFKITEQKITAAHFIDHIEDRPATDVLTEVSQIMFQSASQMVEFTKQGEEVTSSEQVDSLPRASADSSSRLLRASYSLGSSFSTTQPNFQMFNKRDVYDYHTDDNIGRDYYFEVQDIEDDFHQEGFNEISENLANEDVKKYAKVSHHSLFAFERVMDAAVENLGYQADFYTNTDKAGLHAEVLPKLAADYTAATRIADGTKTEVMIPKDLHDILKDKVDNQLVKRICSNHGTCQPSPTDDDTAFCRCELGYSGEECENGETAATGLQGRSHPRNVDPNHVDPCAAAPCQNGGTCLLGDCSYPDEYIGQHCEYIDACTAIPCQNGGTCSLKHPDPNTKPTQTCTCADEYIGEHCQIVNPCYMESSTSTDLVPIECNKEIARWWLMERNSYATAHLGFGLNNVTSLIYVRLLRMEVLSHQISLATVEPVLTQALK</sequence>